<organism evidence="1 2">
    <name type="scientific">Marchantia polymorpha</name>
    <name type="common">Common liverwort</name>
    <name type="synonym">Marchantia aquatica</name>
    <dbReference type="NCBI Taxonomy" id="3197"/>
    <lineage>
        <taxon>Eukaryota</taxon>
        <taxon>Viridiplantae</taxon>
        <taxon>Streptophyta</taxon>
        <taxon>Embryophyta</taxon>
        <taxon>Marchantiophyta</taxon>
        <taxon>Marchantiopsida</taxon>
        <taxon>Marchantiidae</taxon>
        <taxon>Marchantiales</taxon>
        <taxon>Marchantiaceae</taxon>
        <taxon>Marchantia</taxon>
    </lineage>
</organism>
<dbReference type="EMBL" id="KZ772674">
    <property type="protein sequence ID" value="PTQ49624.1"/>
    <property type="molecule type" value="Genomic_DNA"/>
</dbReference>
<name>A0A2R6XU32_MARPO</name>
<protein>
    <submittedName>
        <fullName evidence="1">Uncharacterized protein</fullName>
    </submittedName>
</protein>
<keyword evidence="2" id="KW-1185">Reference proteome</keyword>
<dbReference type="Proteomes" id="UP000244005">
    <property type="component" value="Unassembled WGS sequence"/>
</dbReference>
<evidence type="ECO:0000313" key="2">
    <source>
        <dbReference type="Proteomes" id="UP000244005"/>
    </source>
</evidence>
<gene>
    <name evidence="1" type="ORF">MARPO_0002s0105</name>
</gene>
<proteinExistence type="predicted"/>
<accession>A0A2R6XU32</accession>
<sequence length="97" mass="10980">MYTRKGAWARLLAAIVKQDGSTTLFLVRLRSAVCKGVMPVRQTREYGVLQKSLWTGKGDEHHRAPKAGCWPRGEMLQTSESQESLCHQAARERHQCV</sequence>
<evidence type="ECO:0000313" key="1">
    <source>
        <dbReference type="EMBL" id="PTQ49624.1"/>
    </source>
</evidence>
<dbReference type="AlphaFoldDB" id="A0A2R6XU32"/>
<reference evidence="2" key="1">
    <citation type="journal article" date="2017" name="Cell">
        <title>Insights into land plant evolution garnered from the Marchantia polymorpha genome.</title>
        <authorList>
            <person name="Bowman J.L."/>
            <person name="Kohchi T."/>
            <person name="Yamato K.T."/>
            <person name="Jenkins J."/>
            <person name="Shu S."/>
            <person name="Ishizaki K."/>
            <person name="Yamaoka S."/>
            <person name="Nishihama R."/>
            <person name="Nakamura Y."/>
            <person name="Berger F."/>
            <person name="Adam C."/>
            <person name="Aki S.S."/>
            <person name="Althoff F."/>
            <person name="Araki T."/>
            <person name="Arteaga-Vazquez M.A."/>
            <person name="Balasubrmanian S."/>
            <person name="Barry K."/>
            <person name="Bauer D."/>
            <person name="Boehm C.R."/>
            <person name="Briginshaw L."/>
            <person name="Caballero-Perez J."/>
            <person name="Catarino B."/>
            <person name="Chen F."/>
            <person name="Chiyoda S."/>
            <person name="Chovatia M."/>
            <person name="Davies K.M."/>
            <person name="Delmans M."/>
            <person name="Demura T."/>
            <person name="Dierschke T."/>
            <person name="Dolan L."/>
            <person name="Dorantes-Acosta A.E."/>
            <person name="Eklund D.M."/>
            <person name="Florent S.N."/>
            <person name="Flores-Sandoval E."/>
            <person name="Fujiyama A."/>
            <person name="Fukuzawa H."/>
            <person name="Galik B."/>
            <person name="Grimanelli D."/>
            <person name="Grimwood J."/>
            <person name="Grossniklaus U."/>
            <person name="Hamada T."/>
            <person name="Haseloff J."/>
            <person name="Hetherington A.J."/>
            <person name="Higo A."/>
            <person name="Hirakawa Y."/>
            <person name="Hundley H.N."/>
            <person name="Ikeda Y."/>
            <person name="Inoue K."/>
            <person name="Inoue S.I."/>
            <person name="Ishida S."/>
            <person name="Jia Q."/>
            <person name="Kakita M."/>
            <person name="Kanazawa T."/>
            <person name="Kawai Y."/>
            <person name="Kawashima T."/>
            <person name="Kennedy M."/>
            <person name="Kinose K."/>
            <person name="Kinoshita T."/>
            <person name="Kohara Y."/>
            <person name="Koide E."/>
            <person name="Komatsu K."/>
            <person name="Kopischke S."/>
            <person name="Kubo M."/>
            <person name="Kyozuka J."/>
            <person name="Lagercrantz U."/>
            <person name="Lin S.S."/>
            <person name="Lindquist E."/>
            <person name="Lipzen A.M."/>
            <person name="Lu C.W."/>
            <person name="De Luna E."/>
            <person name="Martienssen R.A."/>
            <person name="Minamino N."/>
            <person name="Mizutani M."/>
            <person name="Mizutani M."/>
            <person name="Mochizuki N."/>
            <person name="Monte I."/>
            <person name="Mosher R."/>
            <person name="Nagasaki H."/>
            <person name="Nakagami H."/>
            <person name="Naramoto S."/>
            <person name="Nishitani K."/>
            <person name="Ohtani M."/>
            <person name="Okamoto T."/>
            <person name="Okumura M."/>
            <person name="Phillips J."/>
            <person name="Pollak B."/>
            <person name="Reinders A."/>
            <person name="Rovekamp M."/>
            <person name="Sano R."/>
            <person name="Sawa S."/>
            <person name="Schmid M.W."/>
            <person name="Shirakawa M."/>
            <person name="Solano R."/>
            <person name="Spunde A."/>
            <person name="Suetsugu N."/>
            <person name="Sugano S."/>
            <person name="Sugiyama A."/>
            <person name="Sun R."/>
            <person name="Suzuki Y."/>
            <person name="Takenaka M."/>
            <person name="Takezawa D."/>
            <person name="Tomogane H."/>
            <person name="Tsuzuki M."/>
            <person name="Ueda T."/>
            <person name="Umeda M."/>
            <person name="Ward J.M."/>
            <person name="Watanabe Y."/>
            <person name="Yazaki K."/>
            <person name="Yokoyama R."/>
            <person name="Yoshitake Y."/>
            <person name="Yotsui I."/>
            <person name="Zachgo S."/>
            <person name="Schmutz J."/>
        </authorList>
    </citation>
    <scope>NUCLEOTIDE SEQUENCE [LARGE SCALE GENOMIC DNA]</scope>
    <source>
        <strain evidence="2">Tak-1</strain>
    </source>
</reference>